<dbReference type="InterPro" id="IPR029016">
    <property type="entry name" value="GAF-like_dom_sf"/>
</dbReference>
<dbReference type="Gene3D" id="3.30.450.40">
    <property type="match status" value="1"/>
</dbReference>
<evidence type="ECO:0000313" key="4">
    <source>
        <dbReference type="Proteomes" id="UP001611494"/>
    </source>
</evidence>
<dbReference type="Proteomes" id="UP001611494">
    <property type="component" value="Unassembled WGS sequence"/>
</dbReference>
<dbReference type="Pfam" id="PF01590">
    <property type="entry name" value="GAF"/>
    <property type="match status" value="1"/>
</dbReference>
<organism evidence="3 4">
    <name type="scientific">Nocardia testacea</name>
    <dbReference type="NCBI Taxonomy" id="248551"/>
    <lineage>
        <taxon>Bacteria</taxon>
        <taxon>Bacillati</taxon>
        <taxon>Actinomycetota</taxon>
        <taxon>Actinomycetes</taxon>
        <taxon>Mycobacteriales</taxon>
        <taxon>Nocardiaceae</taxon>
        <taxon>Nocardia</taxon>
    </lineage>
</organism>
<evidence type="ECO:0000313" key="3">
    <source>
        <dbReference type="EMBL" id="MFI2228931.1"/>
    </source>
</evidence>
<feature type="compositionally biased region" description="Polar residues" evidence="1">
    <location>
        <begin position="409"/>
        <end position="420"/>
    </location>
</feature>
<name>A0ABW7VUC3_9NOCA</name>
<protein>
    <submittedName>
        <fullName evidence="3">GAF domain-containing protein</fullName>
    </submittedName>
</protein>
<keyword evidence="4" id="KW-1185">Reference proteome</keyword>
<comment type="caution">
    <text evidence="3">The sequence shown here is derived from an EMBL/GenBank/DDBJ whole genome shotgun (WGS) entry which is preliminary data.</text>
</comment>
<dbReference type="RefSeq" id="WP_397059470.1">
    <property type="nucleotide sequence ID" value="NZ_JBIRYL010000001.1"/>
</dbReference>
<feature type="region of interest" description="Disordered" evidence="1">
    <location>
        <begin position="394"/>
        <end position="420"/>
    </location>
</feature>
<gene>
    <name evidence="3" type="ORF">ACH49Z_03665</name>
</gene>
<proteinExistence type="predicted"/>
<evidence type="ECO:0000256" key="1">
    <source>
        <dbReference type="SAM" id="MobiDB-lite"/>
    </source>
</evidence>
<dbReference type="InterPro" id="IPR003018">
    <property type="entry name" value="GAF"/>
</dbReference>
<accession>A0ABW7VUC3</accession>
<sequence length="420" mass="45425">MRPDVRASWDRARHHGLHPDRHLPEVRLSTDELRSGPRDRRLVAAWPVVFASLEAAATEPGHVLFGGDAEGHLLWVHGDPMARRTAERANLVPGARWHETEAGTNGVGTALALGRAFQVRGPEHYLSVAADFTCTAAPIRDPRSGAVIGVVDVTCRTSNTNKLAMPLVTAAARLAEAHLRELAGRRDAELRTRYLDRVLQRSGDLGALISPDGQVLYAAPPGWLPSVWPGPVRDGETVLPGGRRVVVERLAPDGPYAVHALSEDATEQVPQVVALGRNRVALWMDGVVHELSPRHSELLVLMLARPTGSTAADLAEGLYGDNGKAVTVRAELARLRRILGYRLASDPYRLNPRICCELLAAVCDNGSAEPSRDGTEMLAGSTAPGIQRLRQRIHLRAPGPDRTHRPAEPNSTAHPSAIPQ</sequence>
<dbReference type="EMBL" id="JBIRYL010000001">
    <property type="protein sequence ID" value="MFI2228931.1"/>
    <property type="molecule type" value="Genomic_DNA"/>
</dbReference>
<reference evidence="3 4" key="1">
    <citation type="submission" date="2024-10" db="EMBL/GenBank/DDBJ databases">
        <title>The Natural Products Discovery Center: Release of the First 8490 Sequenced Strains for Exploring Actinobacteria Biosynthetic Diversity.</title>
        <authorList>
            <person name="Kalkreuter E."/>
            <person name="Kautsar S.A."/>
            <person name="Yang D."/>
            <person name="Bader C.D."/>
            <person name="Teijaro C.N."/>
            <person name="Fluegel L."/>
            <person name="Davis C.M."/>
            <person name="Simpson J.R."/>
            <person name="Lauterbach L."/>
            <person name="Steele A.D."/>
            <person name="Gui C."/>
            <person name="Meng S."/>
            <person name="Li G."/>
            <person name="Viehrig K."/>
            <person name="Ye F."/>
            <person name="Su P."/>
            <person name="Kiefer A.F."/>
            <person name="Nichols A."/>
            <person name="Cepeda A.J."/>
            <person name="Yan W."/>
            <person name="Fan B."/>
            <person name="Jiang Y."/>
            <person name="Adhikari A."/>
            <person name="Zheng C.-J."/>
            <person name="Schuster L."/>
            <person name="Cowan T.M."/>
            <person name="Smanski M.J."/>
            <person name="Chevrette M.G."/>
            <person name="De Carvalho L.P.S."/>
            <person name="Shen B."/>
        </authorList>
    </citation>
    <scope>NUCLEOTIDE SEQUENCE [LARGE SCALE GENOMIC DNA]</scope>
    <source>
        <strain evidence="3 4">NPDC019377</strain>
    </source>
</reference>
<feature type="domain" description="GAF" evidence="2">
    <location>
        <begin position="81"/>
        <end position="178"/>
    </location>
</feature>
<evidence type="ECO:0000259" key="2">
    <source>
        <dbReference type="Pfam" id="PF01590"/>
    </source>
</evidence>